<dbReference type="AlphaFoldDB" id="A0A7J6QI67"/>
<dbReference type="InterPro" id="IPR001164">
    <property type="entry name" value="ArfGAP_dom"/>
</dbReference>
<dbReference type="PROSITE" id="PS50115">
    <property type="entry name" value="ARFGAP"/>
    <property type="match status" value="1"/>
</dbReference>
<gene>
    <name evidence="3" type="ORF">FOZ62_021512</name>
</gene>
<sequence>RIKAFQKSDKANRHCADCGELGPTYICTDFGTFVCTECAGIHRELNHKVKGISVSKWTEQEVENLEAHGNTKDRETYTAN</sequence>
<name>A0A7J6QI67_PEROL</name>
<dbReference type="EMBL" id="JABANM010029270">
    <property type="protein sequence ID" value="KAF4708284.1"/>
    <property type="molecule type" value="Genomic_DNA"/>
</dbReference>
<dbReference type="InterPro" id="IPR038508">
    <property type="entry name" value="ArfGAP_dom_sf"/>
</dbReference>
<dbReference type="Proteomes" id="UP000574390">
    <property type="component" value="Unassembled WGS sequence"/>
</dbReference>
<dbReference type="InterPro" id="IPR044820">
    <property type="entry name" value="AGD14-like"/>
</dbReference>
<organism evidence="3 4">
    <name type="scientific">Perkinsus olseni</name>
    <name type="common">Perkinsus atlanticus</name>
    <dbReference type="NCBI Taxonomy" id="32597"/>
    <lineage>
        <taxon>Eukaryota</taxon>
        <taxon>Sar</taxon>
        <taxon>Alveolata</taxon>
        <taxon>Perkinsozoa</taxon>
        <taxon>Perkinsea</taxon>
        <taxon>Perkinsida</taxon>
        <taxon>Perkinsidae</taxon>
        <taxon>Perkinsus</taxon>
    </lineage>
</organism>
<evidence type="ECO:0000259" key="2">
    <source>
        <dbReference type="PROSITE" id="PS50115"/>
    </source>
</evidence>
<dbReference type="GO" id="GO:0005096">
    <property type="term" value="F:GTPase activator activity"/>
    <property type="evidence" value="ECO:0007669"/>
    <property type="project" value="InterPro"/>
</dbReference>
<dbReference type="SMART" id="SM00105">
    <property type="entry name" value="ArfGap"/>
    <property type="match status" value="1"/>
</dbReference>
<dbReference type="PRINTS" id="PR00405">
    <property type="entry name" value="REVINTRACTNG"/>
</dbReference>
<keyword evidence="1" id="KW-0863">Zinc-finger</keyword>
<dbReference type="PANTHER" id="PTHR46085">
    <property type="entry name" value="ARFGAP/RECO-RELATED"/>
    <property type="match status" value="1"/>
</dbReference>
<reference evidence="3 4" key="1">
    <citation type="submission" date="2020-04" db="EMBL/GenBank/DDBJ databases">
        <title>Perkinsus olseni comparative genomics.</title>
        <authorList>
            <person name="Bogema D.R."/>
        </authorList>
    </citation>
    <scope>NUCLEOTIDE SEQUENCE [LARGE SCALE GENOMIC DNA]</scope>
    <source>
        <strain evidence="3">ATCC PRA-205</strain>
    </source>
</reference>
<feature type="domain" description="Arf-GAP" evidence="2">
    <location>
        <begin position="1"/>
        <end position="80"/>
    </location>
</feature>
<dbReference type="SUPFAM" id="SSF57863">
    <property type="entry name" value="ArfGap/RecO-like zinc finger"/>
    <property type="match status" value="1"/>
</dbReference>
<keyword evidence="1" id="KW-0862">Zinc</keyword>
<accession>A0A7J6QI67</accession>
<comment type="caution">
    <text evidence="3">The sequence shown here is derived from an EMBL/GenBank/DDBJ whole genome shotgun (WGS) entry which is preliminary data.</text>
</comment>
<protein>
    <recommendedName>
        <fullName evidence="2">Arf-GAP domain-containing protein</fullName>
    </recommendedName>
</protein>
<feature type="non-terminal residue" evidence="3">
    <location>
        <position position="1"/>
    </location>
</feature>
<keyword evidence="1" id="KW-0479">Metal-binding</keyword>
<evidence type="ECO:0000256" key="1">
    <source>
        <dbReference type="PROSITE-ProRule" id="PRU00288"/>
    </source>
</evidence>
<evidence type="ECO:0000313" key="3">
    <source>
        <dbReference type="EMBL" id="KAF4708284.1"/>
    </source>
</evidence>
<dbReference type="GO" id="GO:0008270">
    <property type="term" value="F:zinc ion binding"/>
    <property type="evidence" value="ECO:0007669"/>
    <property type="project" value="UniProtKB-KW"/>
</dbReference>
<dbReference type="Gene3D" id="1.10.220.150">
    <property type="entry name" value="Arf GTPase activating protein"/>
    <property type="match status" value="1"/>
</dbReference>
<evidence type="ECO:0000313" key="4">
    <source>
        <dbReference type="Proteomes" id="UP000574390"/>
    </source>
</evidence>
<proteinExistence type="predicted"/>
<dbReference type="Pfam" id="PF01412">
    <property type="entry name" value="ArfGap"/>
    <property type="match status" value="1"/>
</dbReference>
<dbReference type="InterPro" id="IPR037278">
    <property type="entry name" value="ARFGAP/RecO"/>
</dbReference>